<sequence>MIHLDTPSLWFVCGSQHLYGPEPLAQVADHARQIAAALDASGDIPLKIVAKGVMTTPEEIRALCRQADADPECAGLILWMHTFSPAKMWIGGLGSLRKPFVHLHTQFERDLPWDSIDMDYMNLNQSAHGDREAGFLHTRLRLERKVVVGHWSDEDVHARLGAWTRAAWAWHDWQGAKFVRFGDNMRYVAVTDGDKVSAEMKFGFSVNTHGIGDLAEKINAATDEDVQALIDTYLKEYDVAEELRPGGERHQSLLDGARIEAGMRTFLSEGGYRGFTDSFEDLHGLKQLPGLATQRLMAEGYGFGGEGDWKTPALVRAMKVMAHGLPGGTSFMEDYTYHLAPGKHQVLGSHMLEVCPTIAEGKPRLEVHPLGIGGKEDPVRLVFDAQTGAAINVSLVDLGNRFRFIVNEVDSVEHPALPKLPVARAVWECRPDFKTACAAWIYAGGAHHTGYSTAVTTEMIEDFAAMAGVELAIIDAGTELRSFREGLRLNDLYYVLAHGLRA</sequence>
<feature type="domain" description="L-arabinose isomerase N-terminal" evidence="7">
    <location>
        <begin position="9"/>
        <end position="174"/>
    </location>
</feature>
<dbReference type="EMBL" id="JACHFK010000008">
    <property type="protein sequence ID" value="MBB5377700.1"/>
    <property type="molecule type" value="Genomic_DNA"/>
</dbReference>
<evidence type="ECO:0000313" key="13">
    <source>
        <dbReference type="Proteomes" id="UP000619376"/>
    </source>
</evidence>
<keyword evidence="4 6" id="KW-0413">Isomerase</keyword>
<dbReference type="InterPro" id="IPR055389">
    <property type="entry name" value="AraA_N"/>
</dbReference>
<keyword evidence="1 6" id="KW-0479">Metal-binding</keyword>
<dbReference type="InterPro" id="IPR055390">
    <property type="entry name" value="AraA_central"/>
</dbReference>
<dbReference type="GO" id="GO:0030145">
    <property type="term" value="F:manganese ion binding"/>
    <property type="evidence" value="ECO:0007669"/>
    <property type="project" value="UniProtKB-UniRule"/>
</dbReference>
<dbReference type="EMBL" id="BNAJ01000008">
    <property type="protein sequence ID" value="GHF52663.1"/>
    <property type="molecule type" value="Genomic_DNA"/>
</dbReference>
<dbReference type="GO" id="GO:0005829">
    <property type="term" value="C:cytosol"/>
    <property type="evidence" value="ECO:0007669"/>
    <property type="project" value="TreeGrafter"/>
</dbReference>
<comment type="caution">
    <text evidence="11">The sequence shown here is derived from an EMBL/GenBank/DDBJ whole genome shotgun (WGS) entry which is preliminary data.</text>
</comment>
<dbReference type="UniPathway" id="UPA00145">
    <property type="reaction ID" value="UER00565"/>
</dbReference>
<dbReference type="Pfam" id="PF11762">
    <property type="entry name" value="Arabinose_Iso_C"/>
    <property type="match status" value="1"/>
</dbReference>
<dbReference type="SUPFAM" id="SSF50443">
    <property type="entry name" value="FucI/AraA C-terminal domain-like"/>
    <property type="match status" value="1"/>
</dbReference>
<gene>
    <name evidence="6 10" type="primary">araA</name>
    <name evidence="10" type="ORF">GCM10017781_31290</name>
    <name evidence="11" type="ORF">HNQ07_003199</name>
</gene>
<feature type="binding site" evidence="6">
    <location>
        <position position="448"/>
    </location>
    <ligand>
        <name>Mn(2+)</name>
        <dbReference type="ChEBI" id="CHEBI:29035"/>
    </ligand>
</feature>
<evidence type="ECO:0000256" key="6">
    <source>
        <dbReference type="HAMAP-Rule" id="MF_00519"/>
    </source>
</evidence>
<evidence type="ECO:0000256" key="5">
    <source>
        <dbReference type="ARBA" id="ARBA00023277"/>
    </source>
</evidence>
<comment type="pathway">
    <text evidence="6">Carbohydrate degradation; L-arabinose degradation via L-ribulose; D-xylulose 5-phosphate from L-arabinose (bacterial route): step 1/3.</text>
</comment>
<dbReference type="Pfam" id="PF24856">
    <property type="entry name" value="AraA_central"/>
    <property type="match status" value="1"/>
</dbReference>
<evidence type="ECO:0000313" key="10">
    <source>
        <dbReference type="EMBL" id="GHF52663.1"/>
    </source>
</evidence>
<dbReference type="InterPro" id="IPR003762">
    <property type="entry name" value="Lara_isomerase"/>
</dbReference>
<dbReference type="InterPro" id="IPR024664">
    <property type="entry name" value="Ara_Isoase_C"/>
</dbReference>
<feature type="binding site" evidence="6">
    <location>
        <position position="350"/>
    </location>
    <ligand>
        <name>Mn(2+)</name>
        <dbReference type="ChEBI" id="CHEBI:29035"/>
    </ligand>
</feature>
<dbReference type="InterPro" id="IPR009015">
    <property type="entry name" value="Fucose_isomerase_N/cen_sf"/>
</dbReference>
<dbReference type="PIRSF" id="PIRSF001478">
    <property type="entry name" value="L-ara_isomerase"/>
    <property type="match status" value="1"/>
</dbReference>
<dbReference type="Proteomes" id="UP000619376">
    <property type="component" value="Unassembled WGS sequence"/>
</dbReference>
<dbReference type="CDD" id="cd03557">
    <property type="entry name" value="L-arabinose_isomerase"/>
    <property type="match status" value="1"/>
</dbReference>
<reference evidence="13" key="2">
    <citation type="journal article" date="2019" name="Int. J. Syst. Evol. Microbiol.">
        <title>The Global Catalogue of Microorganisms (GCM) 10K type strain sequencing project: providing services to taxonomists for standard genome sequencing and annotation.</title>
        <authorList>
            <consortium name="The Broad Institute Genomics Platform"/>
            <consortium name="The Broad Institute Genome Sequencing Center for Infectious Disease"/>
            <person name="Wu L."/>
            <person name="Ma J."/>
        </authorList>
    </citation>
    <scope>NUCLEOTIDE SEQUENCE [LARGE SCALE GENOMIC DNA]</scope>
    <source>
        <strain evidence="13">CGMCC 1.18437</strain>
    </source>
</reference>
<dbReference type="InterPro" id="IPR038583">
    <property type="entry name" value="AraA_N_sf"/>
</dbReference>
<keyword evidence="2 6" id="KW-0054">Arabinose catabolism</keyword>
<dbReference type="HAMAP" id="MF_00519">
    <property type="entry name" value="Arabinose_Isome"/>
    <property type="match status" value="1"/>
</dbReference>
<dbReference type="PANTHER" id="PTHR38464">
    <property type="entry name" value="L-ARABINOSE ISOMERASE"/>
    <property type="match status" value="1"/>
</dbReference>
<dbReference type="GO" id="GO:0008733">
    <property type="term" value="F:L-arabinose isomerase activity"/>
    <property type="evidence" value="ECO:0007669"/>
    <property type="project" value="UniProtKB-UniRule"/>
</dbReference>
<feature type="domain" description="L-arabinose isomerase central" evidence="9">
    <location>
        <begin position="177"/>
        <end position="324"/>
    </location>
</feature>
<dbReference type="Gene3D" id="3.40.50.10940">
    <property type="match status" value="1"/>
</dbReference>
<keyword evidence="13" id="KW-1185">Reference proteome</keyword>
<dbReference type="RefSeq" id="WP_184113506.1">
    <property type="nucleotide sequence ID" value="NZ_BNAJ01000008.1"/>
</dbReference>
<dbReference type="NCBIfam" id="NF002795">
    <property type="entry name" value="PRK02929.1"/>
    <property type="match status" value="1"/>
</dbReference>
<proteinExistence type="inferred from homology"/>
<evidence type="ECO:0000313" key="11">
    <source>
        <dbReference type="EMBL" id="MBB5377700.1"/>
    </source>
</evidence>
<dbReference type="Proteomes" id="UP000539473">
    <property type="component" value="Unassembled WGS sequence"/>
</dbReference>
<accession>A0A7W8KGW6</accession>
<reference evidence="10" key="1">
    <citation type="journal article" date="2014" name="Int. J. Syst. Evol. Microbiol.">
        <title>Complete genome of a new Firmicutes species belonging to the dominant human colonic microbiota ('Ruminococcus bicirculans') reveals two chromosomes and a selective capacity to utilize plant glucans.</title>
        <authorList>
            <consortium name="NISC Comparative Sequencing Program"/>
            <person name="Wegmann U."/>
            <person name="Louis P."/>
            <person name="Goesmann A."/>
            <person name="Henrissat B."/>
            <person name="Duncan S.H."/>
            <person name="Flint H.J."/>
        </authorList>
    </citation>
    <scope>NUCLEOTIDE SEQUENCE</scope>
    <source>
        <strain evidence="10">CGMCC 1.18437</strain>
    </source>
</reference>
<reference evidence="10" key="4">
    <citation type="submission" date="2024-05" db="EMBL/GenBank/DDBJ databases">
        <authorList>
            <person name="Sun Q."/>
            <person name="Zhou Y."/>
        </authorList>
    </citation>
    <scope>NUCLEOTIDE SEQUENCE</scope>
    <source>
        <strain evidence="10">CGMCC 1.18437</strain>
    </source>
</reference>
<evidence type="ECO:0000256" key="3">
    <source>
        <dbReference type="ARBA" id="ARBA00023211"/>
    </source>
</evidence>
<keyword evidence="3 6" id="KW-0464">Manganese</keyword>
<comment type="catalytic activity">
    <reaction evidence="6">
        <text>beta-L-arabinopyranose = L-ribulose</text>
        <dbReference type="Rhea" id="RHEA:14821"/>
        <dbReference type="ChEBI" id="CHEBI:16880"/>
        <dbReference type="ChEBI" id="CHEBI:40886"/>
        <dbReference type="EC" id="5.3.1.4"/>
    </reaction>
</comment>
<dbReference type="PANTHER" id="PTHR38464:SF1">
    <property type="entry name" value="L-ARABINOSE ISOMERASE"/>
    <property type="match status" value="1"/>
</dbReference>
<evidence type="ECO:0000313" key="12">
    <source>
        <dbReference type="Proteomes" id="UP000539473"/>
    </source>
</evidence>
<comment type="similarity">
    <text evidence="6">Belongs to the arabinose isomerase family.</text>
</comment>
<evidence type="ECO:0000256" key="2">
    <source>
        <dbReference type="ARBA" id="ARBA00022935"/>
    </source>
</evidence>
<comment type="function">
    <text evidence="6">Catalyzes the conversion of L-arabinose to L-ribulose.</text>
</comment>
<evidence type="ECO:0000259" key="8">
    <source>
        <dbReference type="Pfam" id="PF11762"/>
    </source>
</evidence>
<evidence type="ECO:0000259" key="9">
    <source>
        <dbReference type="Pfam" id="PF24856"/>
    </source>
</evidence>
<feature type="binding site" evidence="6">
    <location>
        <position position="333"/>
    </location>
    <ligand>
        <name>Mn(2+)</name>
        <dbReference type="ChEBI" id="CHEBI:29035"/>
    </ligand>
</feature>
<reference evidence="11 12" key="3">
    <citation type="submission" date="2020-08" db="EMBL/GenBank/DDBJ databases">
        <title>Genomic Encyclopedia of Type Strains, Phase IV (KMG-IV): sequencing the most valuable type-strain genomes for metagenomic binning, comparative biology and taxonomic classification.</title>
        <authorList>
            <person name="Goeker M."/>
        </authorList>
    </citation>
    <scope>NUCLEOTIDE SEQUENCE [LARGE SCALE GENOMIC DNA]</scope>
    <source>
        <strain evidence="11 12">DSM 27521</strain>
    </source>
</reference>
<dbReference type="InterPro" id="IPR004216">
    <property type="entry name" value="Fuc/Ara_isomerase_C"/>
</dbReference>
<evidence type="ECO:0000256" key="1">
    <source>
        <dbReference type="ARBA" id="ARBA00022723"/>
    </source>
</evidence>
<evidence type="ECO:0000256" key="4">
    <source>
        <dbReference type="ARBA" id="ARBA00023235"/>
    </source>
</evidence>
<feature type="domain" description="L-arabinose isomerase C-terminal" evidence="8">
    <location>
        <begin position="328"/>
        <end position="470"/>
    </location>
</feature>
<comment type="cofactor">
    <cofactor evidence="6">
        <name>Mn(2+)</name>
        <dbReference type="ChEBI" id="CHEBI:29035"/>
    </cofactor>
    <text evidence="6">Binds 1 Mn(2+) ion per subunit.</text>
</comment>
<keyword evidence="5 6" id="KW-0119">Carbohydrate metabolism</keyword>
<evidence type="ECO:0000259" key="7">
    <source>
        <dbReference type="Pfam" id="PF02610"/>
    </source>
</evidence>
<dbReference type="GO" id="GO:0019569">
    <property type="term" value="P:L-arabinose catabolic process to D-xylulose 5-phosphate"/>
    <property type="evidence" value="ECO:0007669"/>
    <property type="project" value="UniProtKB-UniRule"/>
</dbReference>
<name>A0A7W8KGW6_9DEIO</name>
<dbReference type="SUPFAM" id="SSF53743">
    <property type="entry name" value="FucI/AraA N-terminal and middle domains"/>
    <property type="match status" value="1"/>
</dbReference>
<protein>
    <recommendedName>
        <fullName evidence="6">L-arabinose isomerase</fullName>
        <ecNumber evidence="6">5.3.1.4</ecNumber>
    </recommendedName>
</protein>
<dbReference type="Pfam" id="PF02610">
    <property type="entry name" value="AraA_N"/>
    <property type="match status" value="1"/>
</dbReference>
<dbReference type="EC" id="5.3.1.4" evidence="6"/>
<dbReference type="AlphaFoldDB" id="A0A7W8KGW6"/>
<feature type="binding site" evidence="6">
    <location>
        <position position="306"/>
    </location>
    <ligand>
        <name>Mn(2+)</name>
        <dbReference type="ChEBI" id="CHEBI:29035"/>
    </ligand>
</feature>
<organism evidence="11 12">
    <name type="scientific">Deinococcus metalli</name>
    <dbReference type="NCBI Taxonomy" id="1141878"/>
    <lineage>
        <taxon>Bacteria</taxon>
        <taxon>Thermotogati</taxon>
        <taxon>Deinococcota</taxon>
        <taxon>Deinococci</taxon>
        <taxon>Deinococcales</taxon>
        <taxon>Deinococcaceae</taxon>
        <taxon>Deinococcus</taxon>
    </lineage>
</organism>